<evidence type="ECO:0000313" key="2">
    <source>
        <dbReference type="Proteomes" id="UP000501690"/>
    </source>
</evidence>
<dbReference type="Proteomes" id="UP000501690">
    <property type="component" value="Linkage Group LG8"/>
</dbReference>
<keyword evidence="2" id="KW-1185">Reference proteome</keyword>
<gene>
    <name evidence="1" type="ORF">DEO72_LG8g772</name>
</gene>
<protein>
    <submittedName>
        <fullName evidence="1">Uncharacterized protein</fullName>
    </submittedName>
</protein>
<dbReference type="EMBL" id="CP039352">
    <property type="protein sequence ID" value="QCE02757.1"/>
    <property type="molecule type" value="Genomic_DNA"/>
</dbReference>
<proteinExistence type="predicted"/>
<dbReference type="AlphaFoldDB" id="A0A4D6MS47"/>
<organism evidence="1 2">
    <name type="scientific">Vigna unguiculata</name>
    <name type="common">Cowpea</name>
    <dbReference type="NCBI Taxonomy" id="3917"/>
    <lineage>
        <taxon>Eukaryota</taxon>
        <taxon>Viridiplantae</taxon>
        <taxon>Streptophyta</taxon>
        <taxon>Embryophyta</taxon>
        <taxon>Tracheophyta</taxon>
        <taxon>Spermatophyta</taxon>
        <taxon>Magnoliopsida</taxon>
        <taxon>eudicotyledons</taxon>
        <taxon>Gunneridae</taxon>
        <taxon>Pentapetalae</taxon>
        <taxon>rosids</taxon>
        <taxon>fabids</taxon>
        <taxon>Fabales</taxon>
        <taxon>Fabaceae</taxon>
        <taxon>Papilionoideae</taxon>
        <taxon>50 kb inversion clade</taxon>
        <taxon>NPAAA clade</taxon>
        <taxon>indigoferoid/millettioid clade</taxon>
        <taxon>Phaseoleae</taxon>
        <taxon>Vigna</taxon>
    </lineage>
</organism>
<reference evidence="1 2" key="1">
    <citation type="submission" date="2019-04" db="EMBL/GenBank/DDBJ databases">
        <title>An improved genome assembly and genetic linkage map for asparagus bean, Vigna unguiculata ssp. sesquipedialis.</title>
        <authorList>
            <person name="Xia Q."/>
            <person name="Zhang R."/>
            <person name="Dong Y."/>
        </authorList>
    </citation>
    <scope>NUCLEOTIDE SEQUENCE [LARGE SCALE GENOMIC DNA]</scope>
    <source>
        <tissue evidence="1">Leaf</tissue>
    </source>
</reference>
<sequence length="84" mass="9349">MDGVERLSLSLRQETFAQARSRGNLARGFGVLSDGYARLGENGSPKRGLAQARRSRLSKMTRYNHCYTLAQARWASLSETETLA</sequence>
<accession>A0A4D6MS47</accession>
<evidence type="ECO:0000313" key="1">
    <source>
        <dbReference type="EMBL" id="QCE02757.1"/>
    </source>
</evidence>
<name>A0A4D6MS47_VIGUN</name>